<reference evidence="1" key="2">
    <citation type="submission" date="2020-09" db="EMBL/GenBank/DDBJ databases">
        <authorList>
            <person name="Sun Q."/>
            <person name="Zhou Y."/>
        </authorList>
    </citation>
    <scope>NUCLEOTIDE SEQUENCE</scope>
    <source>
        <strain evidence="1">CGMCC 1.15178</strain>
    </source>
</reference>
<name>A0A916YTS0_9BACL</name>
<organism evidence="1 2">
    <name type="scientific">Paenibacillus nasutitermitis</name>
    <dbReference type="NCBI Taxonomy" id="1652958"/>
    <lineage>
        <taxon>Bacteria</taxon>
        <taxon>Bacillati</taxon>
        <taxon>Bacillota</taxon>
        <taxon>Bacilli</taxon>
        <taxon>Bacillales</taxon>
        <taxon>Paenibacillaceae</taxon>
        <taxon>Paenibacillus</taxon>
    </lineage>
</organism>
<reference evidence="1" key="1">
    <citation type="journal article" date="2014" name="Int. J. Syst. Evol. Microbiol.">
        <title>Complete genome sequence of Corynebacterium casei LMG S-19264T (=DSM 44701T), isolated from a smear-ripened cheese.</title>
        <authorList>
            <consortium name="US DOE Joint Genome Institute (JGI-PGF)"/>
            <person name="Walter F."/>
            <person name="Albersmeier A."/>
            <person name="Kalinowski J."/>
            <person name="Ruckert C."/>
        </authorList>
    </citation>
    <scope>NUCLEOTIDE SEQUENCE</scope>
    <source>
        <strain evidence="1">CGMCC 1.15178</strain>
    </source>
</reference>
<keyword evidence="2" id="KW-1185">Reference proteome</keyword>
<proteinExistence type="predicted"/>
<dbReference type="EMBL" id="BMHP01000001">
    <property type="protein sequence ID" value="GGD60842.1"/>
    <property type="molecule type" value="Genomic_DNA"/>
</dbReference>
<dbReference type="Proteomes" id="UP000612456">
    <property type="component" value="Unassembled WGS sequence"/>
</dbReference>
<dbReference type="AlphaFoldDB" id="A0A916YTS0"/>
<comment type="caution">
    <text evidence="1">The sequence shown here is derived from an EMBL/GenBank/DDBJ whole genome shotgun (WGS) entry which is preliminary data.</text>
</comment>
<evidence type="ECO:0000313" key="2">
    <source>
        <dbReference type="Proteomes" id="UP000612456"/>
    </source>
</evidence>
<protein>
    <submittedName>
        <fullName evidence="1">Uncharacterized protein</fullName>
    </submittedName>
</protein>
<accession>A0A916YTS0</accession>
<sequence length="50" mass="5700">MSIDKGLEPFRTKRTCKITFVKFGLDPPEYRKKELTAGKKKSNVILDTGI</sequence>
<evidence type="ECO:0000313" key="1">
    <source>
        <dbReference type="EMBL" id="GGD60842.1"/>
    </source>
</evidence>
<gene>
    <name evidence="1" type="ORF">GCM10010911_18380</name>
</gene>